<evidence type="ECO:0000313" key="1">
    <source>
        <dbReference type="EMBL" id="ACR73473.1"/>
    </source>
</evidence>
<reference evidence="1 2" key="1">
    <citation type="journal article" date="2009" name="Proc. Natl. Acad. Sci. U.S.A.">
        <title>Characterizing a model human gut microbiota composed of members of its two dominant bacterial phyla.</title>
        <authorList>
            <person name="Mahowald M.A."/>
            <person name="Rey F.E."/>
            <person name="Seedorf H."/>
            <person name="Turnbaugh P.J."/>
            <person name="Fulton R.S."/>
            <person name="Wollam A."/>
            <person name="Shah N."/>
            <person name="Wang C."/>
            <person name="Magrini V."/>
            <person name="Wilson R.K."/>
            <person name="Cantarel B.L."/>
            <person name="Coutinho P.M."/>
            <person name="Henrissat B."/>
            <person name="Crock L.W."/>
            <person name="Russell A."/>
            <person name="Verberkmoes N.C."/>
            <person name="Hettich R.L."/>
            <person name="Gordon J.I."/>
        </authorList>
    </citation>
    <scope>NUCLEOTIDE SEQUENCE [LARGE SCALE GENOMIC DNA]</scope>
    <source>
        <strain evidence="2">ATCC 27750 / DSM 3376 / VPI C15-48 / C15-B4</strain>
        <plasmid evidence="1">unnamed</plasmid>
    </source>
</reference>
<keyword evidence="1" id="KW-0614">Plasmid</keyword>
<dbReference type="Proteomes" id="UP000001476">
    <property type="component" value="Plasmid pEubeli2"/>
</dbReference>
<dbReference type="AlphaFoldDB" id="C4Z681"/>
<accession>C4Z681</accession>
<geneLocation type="plasmid" evidence="2">
    <name>pEubeli2</name>
</geneLocation>
<keyword evidence="2" id="KW-1185">Reference proteome</keyword>
<sequence>MIKSPFDLFYEIRWGVLAIGRYAVLERLAPKTRFRSATDAADTKLVLAFDEGCREQAPASLIKIPNSLSAGVLRRFFPQAFSKPRTCD</sequence>
<proteinExistence type="predicted"/>
<name>C4Z681_LACE2</name>
<dbReference type="KEGG" id="eel:EUBELI_20328"/>
<gene>
    <name evidence="1" type="ordered locus">EUBELI_20328</name>
</gene>
<dbReference type="EMBL" id="CP001106">
    <property type="protein sequence ID" value="ACR73473.1"/>
    <property type="molecule type" value="Genomic_DNA"/>
</dbReference>
<dbReference type="HOGENOM" id="CLU_2464445_0_0_9"/>
<evidence type="ECO:0000313" key="2">
    <source>
        <dbReference type="Proteomes" id="UP000001476"/>
    </source>
</evidence>
<organism evidence="1 2">
    <name type="scientific">Lachnospira eligens (strain ATCC 27750 / DSM 3376 / VPI C15-48 / C15-B4)</name>
    <name type="common">Eubacterium eligens</name>
    <dbReference type="NCBI Taxonomy" id="515620"/>
    <lineage>
        <taxon>Bacteria</taxon>
        <taxon>Bacillati</taxon>
        <taxon>Bacillota</taxon>
        <taxon>Clostridia</taxon>
        <taxon>Lachnospirales</taxon>
        <taxon>Lachnospiraceae</taxon>
        <taxon>Lachnospira</taxon>
    </lineage>
</organism>
<protein>
    <submittedName>
        <fullName evidence="1">Uncharacterized protein</fullName>
    </submittedName>
</protein>